<evidence type="ECO:0000256" key="6">
    <source>
        <dbReference type="ARBA" id="ARBA00040885"/>
    </source>
</evidence>
<evidence type="ECO:0000256" key="3">
    <source>
        <dbReference type="ARBA" id="ARBA00023125"/>
    </source>
</evidence>
<sequence length="336" mass="37177">MAHIRVEYNYENIDYPLDELNGAAMLDPRRLLLLVDVVRAGSLTAAANRLSYTTSAISQQIAKLEAEAGQPLLERHARGVRLTEAGAALARRAERIETQLQAARSELDEIAGLRSGTVRLGTFPTVGSSLLPQVVKLYKARHPAVKLTVRSSRFAALRGMLDNGEVELSLLWDYEWAPVTDRELVVRELLVDPPTLVVSVNHRLAHREYLDMAELADEQWITREDHHPVGAALEKACQNAGFTPTVAFAANDYQEAQAMVAVDLGVSMAPRLALSNLREDVKVIPLRGAPSRRILLAHLSEHRLTPAEATLVDTFEEVAYKHDGKTTPAVRRIRPN</sequence>
<dbReference type="Pfam" id="PF00126">
    <property type="entry name" value="HTH_1"/>
    <property type="match status" value="1"/>
</dbReference>
<dbReference type="GO" id="GO:0032993">
    <property type="term" value="C:protein-DNA complex"/>
    <property type="evidence" value="ECO:0007669"/>
    <property type="project" value="TreeGrafter"/>
</dbReference>
<reference evidence="10" key="1">
    <citation type="submission" date="2014-05" db="EMBL/GenBank/DDBJ databases">
        <authorList>
            <person name="Urmite Genomes"/>
        </authorList>
    </citation>
    <scope>NUCLEOTIDE SEQUENCE</scope>
    <source>
        <strain evidence="10">DSM 44074</strain>
    </source>
</reference>
<dbReference type="Proteomes" id="UP000028864">
    <property type="component" value="Unassembled WGS sequence"/>
</dbReference>
<dbReference type="SUPFAM" id="SSF46785">
    <property type="entry name" value="Winged helix' DNA-binding domain"/>
    <property type="match status" value="1"/>
</dbReference>
<dbReference type="Gene3D" id="1.10.10.10">
    <property type="entry name" value="Winged helix-like DNA-binding domain superfamily/Winged helix DNA-binding domain"/>
    <property type="match status" value="1"/>
</dbReference>
<accession>A0AAV2WJM0</accession>
<organism evidence="10 11">
    <name type="scientific">Mycolicibacterium neoaurum</name>
    <name type="common">Mycobacterium neoaurum</name>
    <dbReference type="NCBI Taxonomy" id="1795"/>
    <lineage>
        <taxon>Bacteria</taxon>
        <taxon>Bacillati</taxon>
        <taxon>Actinomycetota</taxon>
        <taxon>Actinomycetes</taxon>
        <taxon>Mycobacteriales</taxon>
        <taxon>Mycobacteriaceae</taxon>
        <taxon>Mycolicibacterium</taxon>
    </lineage>
</organism>
<proteinExistence type="inferred from homology"/>
<dbReference type="InterPro" id="IPR036390">
    <property type="entry name" value="WH_DNA-bd_sf"/>
</dbReference>
<dbReference type="Gene3D" id="3.40.190.10">
    <property type="entry name" value="Periplasmic binding protein-like II"/>
    <property type="match status" value="2"/>
</dbReference>
<keyword evidence="4" id="KW-0010">Activator</keyword>
<feature type="coiled-coil region" evidence="8">
    <location>
        <begin position="86"/>
        <end position="113"/>
    </location>
</feature>
<evidence type="ECO:0000256" key="8">
    <source>
        <dbReference type="SAM" id="Coils"/>
    </source>
</evidence>
<evidence type="ECO:0000256" key="1">
    <source>
        <dbReference type="ARBA" id="ARBA00009437"/>
    </source>
</evidence>
<evidence type="ECO:0000256" key="2">
    <source>
        <dbReference type="ARBA" id="ARBA00023015"/>
    </source>
</evidence>
<protein>
    <recommendedName>
        <fullName evidence="6">Probable hydrogen peroxide-inducible genes activator</fullName>
    </recommendedName>
</protein>
<evidence type="ECO:0000256" key="7">
    <source>
        <dbReference type="ARBA" id="ARBA00056658"/>
    </source>
</evidence>
<keyword evidence="2" id="KW-0805">Transcription regulation</keyword>
<dbReference type="InterPro" id="IPR005119">
    <property type="entry name" value="LysR_subst-bd"/>
</dbReference>
<evidence type="ECO:0000256" key="4">
    <source>
        <dbReference type="ARBA" id="ARBA00023159"/>
    </source>
</evidence>
<evidence type="ECO:0000313" key="10">
    <source>
        <dbReference type="EMBL" id="CDQ44407.1"/>
    </source>
</evidence>
<dbReference type="EMBL" id="LK021338">
    <property type="protein sequence ID" value="CDQ44407.1"/>
    <property type="molecule type" value="Genomic_DNA"/>
</dbReference>
<feature type="domain" description="HTH lysR-type" evidence="9">
    <location>
        <begin position="26"/>
        <end position="83"/>
    </location>
</feature>
<dbReference type="SUPFAM" id="SSF53850">
    <property type="entry name" value="Periplasmic binding protein-like II"/>
    <property type="match status" value="1"/>
</dbReference>
<keyword evidence="3" id="KW-0238">DNA-binding</keyword>
<reference evidence="10" key="2">
    <citation type="submission" date="2015-09" db="EMBL/GenBank/DDBJ databases">
        <title>Draft genome sequence of Mycobacterium neoaurum DSM 44074.</title>
        <authorList>
            <person name="Croce O."/>
            <person name="Robert C."/>
            <person name="Raoult D."/>
            <person name="Drancourt M."/>
        </authorList>
    </citation>
    <scope>NUCLEOTIDE SEQUENCE</scope>
    <source>
        <strain evidence="10">DSM 44074</strain>
    </source>
</reference>
<dbReference type="PANTHER" id="PTHR30346">
    <property type="entry name" value="TRANSCRIPTIONAL DUAL REGULATOR HCAR-RELATED"/>
    <property type="match status" value="1"/>
</dbReference>
<dbReference type="PANTHER" id="PTHR30346:SF29">
    <property type="entry name" value="LYSR SUBSTRATE-BINDING"/>
    <property type="match status" value="1"/>
</dbReference>
<gene>
    <name evidence="10" type="ORF">BN1047_02285</name>
</gene>
<dbReference type="PROSITE" id="PS50931">
    <property type="entry name" value="HTH_LYSR"/>
    <property type="match status" value="1"/>
</dbReference>
<dbReference type="AlphaFoldDB" id="A0AAV2WJM0"/>
<dbReference type="GO" id="GO:0003677">
    <property type="term" value="F:DNA binding"/>
    <property type="evidence" value="ECO:0007669"/>
    <property type="project" value="UniProtKB-KW"/>
</dbReference>
<dbReference type="InterPro" id="IPR036388">
    <property type="entry name" value="WH-like_DNA-bd_sf"/>
</dbReference>
<name>A0AAV2WJM0_MYCNE</name>
<keyword evidence="8" id="KW-0175">Coiled coil</keyword>
<dbReference type="GO" id="GO:0003700">
    <property type="term" value="F:DNA-binding transcription factor activity"/>
    <property type="evidence" value="ECO:0007669"/>
    <property type="project" value="InterPro"/>
</dbReference>
<dbReference type="CDD" id="cd08423">
    <property type="entry name" value="PBP2_LTTR_like_6"/>
    <property type="match status" value="1"/>
</dbReference>
<evidence type="ECO:0000256" key="5">
    <source>
        <dbReference type="ARBA" id="ARBA00023163"/>
    </source>
</evidence>
<dbReference type="InterPro" id="IPR000847">
    <property type="entry name" value="LysR_HTH_N"/>
</dbReference>
<evidence type="ECO:0000313" key="11">
    <source>
        <dbReference type="Proteomes" id="UP000028864"/>
    </source>
</evidence>
<evidence type="ECO:0000259" key="9">
    <source>
        <dbReference type="PROSITE" id="PS50931"/>
    </source>
</evidence>
<comment type="similarity">
    <text evidence="1">Belongs to the LysR transcriptional regulatory family.</text>
</comment>
<dbReference type="Pfam" id="PF03466">
    <property type="entry name" value="LysR_substrate"/>
    <property type="match status" value="1"/>
</dbReference>
<dbReference type="FunFam" id="1.10.10.10:FF:000001">
    <property type="entry name" value="LysR family transcriptional regulator"/>
    <property type="match status" value="1"/>
</dbReference>
<keyword evidence="5" id="KW-0804">Transcription</keyword>
<comment type="function">
    <text evidence="7">Required for the induction the katG gene for catalase. Involved in the response to hydrogen peroxide.</text>
</comment>